<dbReference type="Gene3D" id="3.40.50.1460">
    <property type="match status" value="1"/>
</dbReference>
<evidence type="ECO:0000259" key="4">
    <source>
        <dbReference type="Pfam" id="PF00656"/>
    </source>
</evidence>
<feature type="repeat" description="WD" evidence="3">
    <location>
        <begin position="295"/>
        <end position="336"/>
    </location>
</feature>
<protein>
    <submittedName>
        <fullName evidence="5">WD-40 repeat</fullName>
    </submittedName>
</protein>
<dbReference type="Pfam" id="PF00656">
    <property type="entry name" value="Peptidase_C14"/>
    <property type="match status" value="1"/>
</dbReference>
<feature type="repeat" description="WD" evidence="3">
    <location>
        <begin position="212"/>
        <end position="253"/>
    </location>
</feature>
<dbReference type="InterPro" id="IPR019775">
    <property type="entry name" value="WD40_repeat_CS"/>
</dbReference>
<dbReference type="GO" id="GO:0004197">
    <property type="term" value="F:cysteine-type endopeptidase activity"/>
    <property type="evidence" value="ECO:0007669"/>
    <property type="project" value="InterPro"/>
</dbReference>
<feature type="domain" description="Peptidase C14 caspase" evidence="4">
    <location>
        <begin position="605"/>
        <end position="848"/>
    </location>
</feature>
<dbReference type="InterPro" id="IPR001680">
    <property type="entry name" value="WD40_rpt"/>
</dbReference>
<dbReference type="PROSITE" id="PS50082">
    <property type="entry name" value="WD_REPEATS_2"/>
    <property type="match status" value="5"/>
</dbReference>
<dbReference type="InterPro" id="IPR015943">
    <property type="entry name" value="WD40/YVTN_repeat-like_dom_sf"/>
</dbReference>
<keyword evidence="2" id="KW-0677">Repeat</keyword>
<evidence type="ECO:0000256" key="1">
    <source>
        <dbReference type="ARBA" id="ARBA00022574"/>
    </source>
</evidence>
<organism evidence="5 6">
    <name type="scientific">Microscilla marina ATCC 23134</name>
    <dbReference type="NCBI Taxonomy" id="313606"/>
    <lineage>
        <taxon>Bacteria</taxon>
        <taxon>Pseudomonadati</taxon>
        <taxon>Bacteroidota</taxon>
        <taxon>Cytophagia</taxon>
        <taxon>Cytophagales</taxon>
        <taxon>Microscillaceae</taxon>
        <taxon>Microscilla</taxon>
    </lineage>
</organism>
<dbReference type="GO" id="GO:0006508">
    <property type="term" value="P:proteolysis"/>
    <property type="evidence" value="ECO:0007669"/>
    <property type="project" value="InterPro"/>
</dbReference>
<evidence type="ECO:0000256" key="3">
    <source>
        <dbReference type="PROSITE-ProRule" id="PRU00221"/>
    </source>
</evidence>
<dbReference type="InterPro" id="IPR029030">
    <property type="entry name" value="Caspase-like_dom_sf"/>
</dbReference>
<evidence type="ECO:0000313" key="6">
    <source>
        <dbReference type="Proteomes" id="UP000004095"/>
    </source>
</evidence>
<keyword evidence="1 3" id="KW-0853">WD repeat</keyword>
<dbReference type="Proteomes" id="UP000004095">
    <property type="component" value="Unassembled WGS sequence"/>
</dbReference>
<dbReference type="PRINTS" id="PR00320">
    <property type="entry name" value="GPROTEINBRPT"/>
</dbReference>
<dbReference type="PROSITE" id="PS00678">
    <property type="entry name" value="WD_REPEATS_1"/>
    <property type="match status" value="1"/>
</dbReference>
<dbReference type="PANTHER" id="PTHR19879:SF9">
    <property type="entry name" value="TRANSCRIPTION INITIATION FACTOR TFIID SUBUNIT 5"/>
    <property type="match status" value="1"/>
</dbReference>
<name>A1ZYL6_MICM2</name>
<dbReference type="SMART" id="SM00320">
    <property type="entry name" value="WD40"/>
    <property type="match status" value="7"/>
</dbReference>
<sequence>MESYTASFLKGCIYFKKKVNIFHFFSLKPKFPVFYTNIFLQPSNVFVLPTNLRGQRLKCAFLRMLIPYHANLLYTYALFKSRRDVIFTEKCLPTDTMTKTIKLKLLALCCCLGMIQHYTYAQQSLLTLRGHQAKVYSVVFSPNGKYLASGGADRTLKLWDAVSGKLLHTFAGHRGSVLAVKFSPDSKNIATASVDGTIKIWGTSSGVIIKTLEGHADMVGTIDYSADGKWLVSGSRDKTVKLWNVNSGHVVHTFGNHPRLVYGVCFDPTGQRIASTSDVNISVWNTSTFQLEKTLKGHKDHVMAVSFTTDGTYLMSGSRDGTLKKWEVASGRIAKEYAEPYALITSLAISPNGFYLVRGGKNLKLWDAKNAQKITSLRGHFKNVNSVAFSPNGQMIASASDDQTIRLWRTIAYTHLVKLYIEPRINKWQKKGKFEKTDDYLARVNESSRREKVYEYTQQAVTKIGLEHIDWASGKNEYDADNESFKITFKDFRPIYVHVPLAEAKQFDQNFKKLKYKNASFTLANAYELAVLHVDIVNPANGKKYVYDSQNYVAYNASKLTFNFDPISVNTNGRNSEVGNADFVGGFSDVDVKLPKTQMNNPNAIAVVIGNTNYQKTKRVKYAINDARSIKNYLVKVLGYKPGNVFLINDATLADFKTFFGNEHNYKGKLYNSIKADQSDVFVYYSGHGAPSLKNNAAYFVPVEADPQYVELSGYHSDIFYRNLAKLPAKSITVVLDACFSGATVFDNISPIVVKSKGIKGVKNGVLLSSSSKDQVSCWYNKKLHGMFTYFFLKAIHNKNADKNKDNQLTYAEIYKYLVDNNEGVPYFARRIHGIEQVPRIQGKDFQKVFVKY</sequence>
<dbReference type="SUPFAM" id="SSF52129">
    <property type="entry name" value="Caspase-like"/>
    <property type="match status" value="1"/>
</dbReference>
<feature type="repeat" description="WD" evidence="3">
    <location>
        <begin position="377"/>
        <end position="408"/>
    </location>
</feature>
<dbReference type="PROSITE" id="PS00018">
    <property type="entry name" value="EF_HAND_1"/>
    <property type="match status" value="1"/>
</dbReference>
<keyword evidence="6" id="KW-1185">Reference proteome</keyword>
<feature type="repeat" description="WD" evidence="3">
    <location>
        <begin position="170"/>
        <end position="211"/>
    </location>
</feature>
<proteinExistence type="predicted"/>
<accession>A1ZYL6</accession>
<feature type="repeat" description="WD" evidence="3">
    <location>
        <begin position="128"/>
        <end position="169"/>
    </location>
</feature>
<dbReference type="eggNOG" id="COG2319">
    <property type="taxonomic scope" value="Bacteria"/>
</dbReference>
<dbReference type="Pfam" id="PF00400">
    <property type="entry name" value="WD40"/>
    <property type="match status" value="6"/>
</dbReference>
<dbReference type="InterPro" id="IPR036322">
    <property type="entry name" value="WD40_repeat_dom_sf"/>
</dbReference>
<dbReference type="InterPro" id="IPR018247">
    <property type="entry name" value="EF_Hand_1_Ca_BS"/>
</dbReference>
<dbReference type="CDD" id="cd00200">
    <property type="entry name" value="WD40"/>
    <property type="match status" value="1"/>
</dbReference>
<dbReference type="PROSITE" id="PS50294">
    <property type="entry name" value="WD_REPEATS_REGION"/>
    <property type="match status" value="5"/>
</dbReference>
<dbReference type="InterPro" id="IPR020472">
    <property type="entry name" value="WD40_PAC1"/>
</dbReference>
<dbReference type="EMBL" id="AAWS01000067">
    <property type="protein sequence ID" value="EAY24519.1"/>
    <property type="molecule type" value="Genomic_DNA"/>
</dbReference>
<comment type="caution">
    <text evidence="5">The sequence shown here is derived from an EMBL/GenBank/DDBJ whole genome shotgun (WGS) entry which is preliminary data.</text>
</comment>
<dbReference type="SUPFAM" id="SSF50978">
    <property type="entry name" value="WD40 repeat-like"/>
    <property type="match status" value="1"/>
</dbReference>
<dbReference type="PANTHER" id="PTHR19879">
    <property type="entry name" value="TRANSCRIPTION INITIATION FACTOR TFIID"/>
    <property type="match status" value="1"/>
</dbReference>
<evidence type="ECO:0000313" key="5">
    <source>
        <dbReference type="EMBL" id="EAY24519.1"/>
    </source>
</evidence>
<evidence type="ECO:0000256" key="2">
    <source>
        <dbReference type="ARBA" id="ARBA00022737"/>
    </source>
</evidence>
<dbReference type="AlphaFoldDB" id="A1ZYL6"/>
<dbReference type="eggNOG" id="COG4249">
    <property type="taxonomic scope" value="Bacteria"/>
</dbReference>
<dbReference type="Gene3D" id="2.130.10.10">
    <property type="entry name" value="YVTN repeat-like/Quinoprotein amine dehydrogenase"/>
    <property type="match status" value="3"/>
</dbReference>
<gene>
    <name evidence="5" type="ORF">M23134_06261</name>
</gene>
<reference evidence="5 6" key="1">
    <citation type="submission" date="2007-01" db="EMBL/GenBank/DDBJ databases">
        <authorList>
            <person name="Haygood M."/>
            <person name="Podell S."/>
            <person name="Anderson C."/>
            <person name="Hopkinson B."/>
            <person name="Roe K."/>
            <person name="Barbeau K."/>
            <person name="Gaasterland T."/>
            <person name="Ferriera S."/>
            <person name="Johnson J."/>
            <person name="Kravitz S."/>
            <person name="Beeson K."/>
            <person name="Sutton G."/>
            <person name="Rogers Y.-H."/>
            <person name="Friedman R."/>
            <person name="Frazier M."/>
            <person name="Venter J.C."/>
        </authorList>
    </citation>
    <scope>NUCLEOTIDE SEQUENCE [LARGE SCALE GENOMIC DNA]</scope>
    <source>
        <strain evidence="5 6">ATCC 23134</strain>
    </source>
</reference>
<dbReference type="InterPro" id="IPR011600">
    <property type="entry name" value="Pept_C14_caspase"/>
</dbReference>